<name>A0A316W0Z3_9BASI</name>
<dbReference type="InParanoid" id="A0A316W0Z3"/>
<evidence type="ECO:0000313" key="1">
    <source>
        <dbReference type="EMBL" id="PWN43470.1"/>
    </source>
</evidence>
<proteinExistence type="predicted"/>
<evidence type="ECO:0000313" key="2">
    <source>
        <dbReference type="Proteomes" id="UP000245783"/>
    </source>
</evidence>
<organism evidence="1 2">
    <name type="scientific">Ceraceosorus guamensis</name>
    <dbReference type="NCBI Taxonomy" id="1522189"/>
    <lineage>
        <taxon>Eukaryota</taxon>
        <taxon>Fungi</taxon>
        <taxon>Dikarya</taxon>
        <taxon>Basidiomycota</taxon>
        <taxon>Ustilaginomycotina</taxon>
        <taxon>Exobasidiomycetes</taxon>
        <taxon>Ceraceosorales</taxon>
        <taxon>Ceraceosoraceae</taxon>
        <taxon>Ceraceosorus</taxon>
    </lineage>
</organism>
<dbReference type="EMBL" id="KZ819369">
    <property type="protein sequence ID" value="PWN43470.1"/>
    <property type="molecule type" value="Genomic_DNA"/>
</dbReference>
<sequence length="210" mass="22961">MGTLQHRSALCGCMRISDERRIDAMSNFAAFAEDTPRTWGRADARQIHPATTWLQAARRRTRSAEDALRDTFAHALVLADLGGASARCASTAGTSEMPATGTASKSANLSRCCFRKQTGHAERAKAGFRCRQARTAKWVPDYGTSLGMQLGIEDCGGSQVILDLLFTRTSNSTCSHPRITLACAWQLRLNCPFASHFNPWPLRCCSFSDA</sequence>
<gene>
    <name evidence="1" type="ORF">IE81DRAFT_75758</name>
</gene>
<protein>
    <submittedName>
        <fullName evidence="1">Uncharacterized protein</fullName>
    </submittedName>
</protein>
<keyword evidence="2" id="KW-1185">Reference proteome</keyword>
<accession>A0A316W0Z3</accession>
<dbReference type="GeneID" id="37039482"/>
<dbReference type="RefSeq" id="XP_025370630.1">
    <property type="nucleotide sequence ID" value="XM_025517612.1"/>
</dbReference>
<dbReference type="Proteomes" id="UP000245783">
    <property type="component" value="Unassembled WGS sequence"/>
</dbReference>
<dbReference type="AlphaFoldDB" id="A0A316W0Z3"/>
<reference evidence="1 2" key="1">
    <citation type="journal article" date="2018" name="Mol. Biol. Evol.">
        <title>Broad Genomic Sampling Reveals a Smut Pathogenic Ancestry of the Fungal Clade Ustilaginomycotina.</title>
        <authorList>
            <person name="Kijpornyongpan T."/>
            <person name="Mondo S.J."/>
            <person name="Barry K."/>
            <person name="Sandor L."/>
            <person name="Lee J."/>
            <person name="Lipzen A."/>
            <person name="Pangilinan J."/>
            <person name="LaButti K."/>
            <person name="Hainaut M."/>
            <person name="Henrissat B."/>
            <person name="Grigoriev I.V."/>
            <person name="Spatafora J.W."/>
            <person name="Aime M.C."/>
        </authorList>
    </citation>
    <scope>NUCLEOTIDE SEQUENCE [LARGE SCALE GENOMIC DNA]</scope>
    <source>
        <strain evidence="1 2">MCA 4658</strain>
    </source>
</reference>